<reference evidence="1" key="1">
    <citation type="submission" date="2014-11" db="EMBL/GenBank/DDBJ databases">
        <authorList>
            <person name="Amaro Gonzalez C."/>
        </authorList>
    </citation>
    <scope>NUCLEOTIDE SEQUENCE</scope>
</reference>
<organism evidence="1">
    <name type="scientific">Anguilla anguilla</name>
    <name type="common">European freshwater eel</name>
    <name type="synonym">Muraena anguilla</name>
    <dbReference type="NCBI Taxonomy" id="7936"/>
    <lineage>
        <taxon>Eukaryota</taxon>
        <taxon>Metazoa</taxon>
        <taxon>Chordata</taxon>
        <taxon>Craniata</taxon>
        <taxon>Vertebrata</taxon>
        <taxon>Euteleostomi</taxon>
        <taxon>Actinopterygii</taxon>
        <taxon>Neopterygii</taxon>
        <taxon>Teleostei</taxon>
        <taxon>Anguilliformes</taxon>
        <taxon>Anguillidae</taxon>
        <taxon>Anguilla</taxon>
    </lineage>
</organism>
<reference evidence="1" key="2">
    <citation type="journal article" date="2015" name="Fish Shellfish Immunol.">
        <title>Early steps in the European eel (Anguilla anguilla)-Vibrio vulnificus interaction in the gills: Role of the RtxA13 toxin.</title>
        <authorList>
            <person name="Callol A."/>
            <person name="Pajuelo D."/>
            <person name="Ebbesson L."/>
            <person name="Teles M."/>
            <person name="MacKenzie S."/>
            <person name="Amaro C."/>
        </authorList>
    </citation>
    <scope>NUCLEOTIDE SEQUENCE</scope>
</reference>
<accession>A0A0E9RKC8</accession>
<dbReference type="AlphaFoldDB" id="A0A0E9RKC8"/>
<protein>
    <submittedName>
        <fullName evidence="1">Uncharacterized protein</fullName>
    </submittedName>
</protein>
<sequence>MSMVSPLSSYSIYAVIDFILIKGGAEPGI</sequence>
<evidence type="ECO:0000313" key="1">
    <source>
        <dbReference type="EMBL" id="JAH28900.1"/>
    </source>
</evidence>
<proteinExistence type="predicted"/>
<dbReference type="EMBL" id="GBXM01079677">
    <property type="protein sequence ID" value="JAH28900.1"/>
    <property type="molecule type" value="Transcribed_RNA"/>
</dbReference>
<name>A0A0E9RKC8_ANGAN</name>